<evidence type="ECO:0000256" key="5">
    <source>
        <dbReference type="ARBA" id="ARBA00022692"/>
    </source>
</evidence>
<feature type="transmembrane region" description="Helical" evidence="8">
    <location>
        <begin position="81"/>
        <end position="99"/>
    </location>
</feature>
<keyword evidence="4" id="KW-0808">Transferase</keyword>
<proteinExistence type="predicted"/>
<dbReference type="PANTHER" id="PTHR33908">
    <property type="entry name" value="MANNOSYLTRANSFERASE YKCB-RELATED"/>
    <property type="match status" value="1"/>
</dbReference>
<evidence type="ECO:0000256" key="4">
    <source>
        <dbReference type="ARBA" id="ARBA00022679"/>
    </source>
</evidence>
<comment type="subcellular location">
    <subcellularLocation>
        <location evidence="1">Cell membrane</location>
        <topology evidence="1">Multi-pass membrane protein</topology>
    </subcellularLocation>
</comment>
<feature type="transmembrane region" description="Helical" evidence="8">
    <location>
        <begin position="300"/>
        <end position="317"/>
    </location>
</feature>
<protein>
    <recommendedName>
        <fullName evidence="9">Glycosyltransferase RgtA/B/C/D-like domain-containing protein</fullName>
    </recommendedName>
</protein>
<feature type="transmembrane region" description="Helical" evidence="8">
    <location>
        <begin position="276"/>
        <end position="294"/>
    </location>
</feature>
<feature type="transmembrane region" description="Helical" evidence="8">
    <location>
        <begin position="111"/>
        <end position="131"/>
    </location>
</feature>
<sequence>MQQRVFNFLKALKRLNQGQLLIVLLLLWLLLNLIQAALTGVIYDESYYFHYSRNLDWGYYDHPPVVALMVRLSSLLFDGGLSVRFVTVVLQIFTIAFIWKTAEDQLVHNNNLIRFFAIISSVVMFVVYGFITTPDSPLLFFTALLLYAYKRFLANDSWGNSLLLSLSMAGLVYSKYHGGLVILLLICSNPRLLLNYKFWISGITALLLYLPHMIWQFENGLPSFKYHTTGRSRPFRFRYFIEYLPGQALSFNPFIFFITLWILFIKKPKDLLFRSFHYIIAGMILFFWISTLRGHAQPQWTIAASVPMIILVYYHTGRDDKLEWFLRKFVYPTIPVLFILRILLSFNNLPIGIEFYNKEQWANDLSKIAGDRVLVFKDGYQKPSLYSFYTGKEATVINSVYYRKTQHDLHNYNQLFAGKKAAIVTDSTDKKSIPFTLSSNETIYVRFVDNLVIGSGIRINIIDFPKKIARDSLCTLSAELVNNGNGRFCFENINEPLSFHFVVKNKDLRVSLVATPHTTPNILNPGESYQTSFTFKIPSDFPKGKARCRVSLKVPPFGEGYNGEQKIVLID</sequence>
<keyword evidence="6 8" id="KW-1133">Transmembrane helix</keyword>
<evidence type="ECO:0000256" key="6">
    <source>
        <dbReference type="ARBA" id="ARBA00022989"/>
    </source>
</evidence>
<evidence type="ECO:0000256" key="7">
    <source>
        <dbReference type="ARBA" id="ARBA00023136"/>
    </source>
</evidence>
<keyword evidence="5 8" id="KW-0812">Transmembrane</keyword>
<evidence type="ECO:0000256" key="2">
    <source>
        <dbReference type="ARBA" id="ARBA00022475"/>
    </source>
</evidence>
<dbReference type="GO" id="GO:0005886">
    <property type="term" value="C:plasma membrane"/>
    <property type="evidence" value="ECO:0007669"/>
    <property type="project" value="UniProtKB-SubCell"/>
</dbReference>
<dbReference type="GO" id="GO:0016763">
    <property type="term" value="F:pentosyltransferase activity"/>
    <property type="evidence" value="ECO:0007669"/>
    <property type="project" value="TreeGrafter"/>
</dbReference>
<dbReference type="PANTHER" id="PTHR33908:SF11">
    <property type="entry name" value="MEMBRANE PROTEIN"/>
    <property type="match status" value="1"/>
</dbReference>
<dbReference type="EMBL" id="VSSQ01002333">
    <property type="protein sequence ID" value="MPM14758.1"/>
    <property type="molecule type" value="Genomic_DNA"/>
</dbReference>
<feature type="transmembrane region" description="Helical" evidence="8">
    <location>
        <begin position="162"/>
        <end position="186"/>
    </location>
</feature>
<comment type="caution">
    <text evidence="10">The sequence shown here is derived from an EMBL/GenBank/DDBJ whole genome shotgun (WGS) entry which is preliminary data.</text>
</comment>
<dbReference type="GO" id="GO:0008610">
    <property type="term" value="P:lipid biosynthetic process"/>
    <property type="evidence" value="ECO:0007669"/>
    <property type="project" value="UniProtKB-ARBA"/>
</dbReference>
<feature type="domain" description="Glycosyltransferase RgtA/B/C/D-like" evidence="9">
    <location>
        <begin position="61"/>
        <end position="215"/>
    </location>
</feature>
<evidence type="ECO:0000256" key="8">
    <source>
        <dbReference type="SAM" id="Phobius"/>
    </source>
</evidence>
<keyword evidence="7 8" id="KW-0472">Membrane</keyword>
<evidence type="ECO:0000256" key="1">
    <source>
        <dbReference type="ARBA" id="ARBA00004651"/>
    </source>
</evidence>
<gene>
    <name evidence="10" type="ORF">SDC9_61122</name>
</gene>
<evidence type="ECO:0000313" key="10">
    <source>
        <dbReference type="EMBL" id="MPM14758.1"/>
    </source>
</evidence>
<dbReference type="Pfam" id="PF13231">
    <property type="entry name" value="PMT_2"/>
    <property type="match status" value="1"/>
</dbReference>
<organism evidence="10">
    <name type="scientific">bioreactor metagenome</name>
    <dbReference type="NCBI Taxonomy" id="1076179"/>
    <lineage>
        <taxon>unclassified sequences</taxon>
        <taxon>metagenomes</taxon>
        <taxon>ecological metagenomes</taxon>
    </lineage>
</organism>
<feature type="transmembrane region" description="Helical" evidence="8">
    <location>
        <begin position="329"/>
        <end position="346"/>
    </location>
</feature>
<evidence type="ECO:0000259" key="9">
    <source>
        <dbReference type="Pfam" id="PF13231"/>
    </source>
</evidence>
<feature type="transmembrane region" description="Helical" evidence="8">
    <location>
        <begin position="243"/>
        <end position="264"/>
    </location>
</feature>
<name>A0A644XG66_9ZZZZ</name>
<reference evidence="10" key="1">
    <citation type="submission" date="2019-08" db="EMBL/GenBank/DDBJ databases">
        <authorList>
            <person name="Kucharzyk K."/>
            <person name="Murdoch R.W."/>
            <person name="Higgins S."/>
            <person name="Loffler F."/>
        </authorList>
    </citation>
    <scope>NUCLEOTIDE SEQUENCE</scope>
</reference>
<dbReference type="InterPro" id="IPR038731">
    <property type="entry name" value="RgtA/B/C-like"/>
</dbReference>
<keyword evidence="3" id="KW-0328">Glycosyltransferase</keyword>
<feature type="transmembrane region" description="Helical" evidence="8">
    <location>
        <begin position="198"/>
        <end position="217"/>
    </location>
</feature>
<dbReference type="InterPro" id="IPR050297">
    <property type="entry name" value="LipidA_mod_glycosyltrf_83"/>
</dbReference>
<accession>A0A644XG66</accession>
<keyword evidence="2" id="KW-1003">Cell membrane</keyword>
<evidence type="ECO:0000256" key="3">
    <source>
        <dbReference type="ARBA" id="ARBA00022676"/>
    </source>
</evidence>
<dbReference type="AlphaFoldDB" id="A0A644XG66"/>